<reference evidence="2 3" key="1">
    <citation type="submission" date="2022-10" db="EMBL/GenBank/DDBJ databases">
        <title>Identification of biosynthetic pathway for the production of the potent trypsin inhibitor radiosumin.</title>
        <authorList>
            <person name="Fewer D.P."/>
            <person name="Delbaje E."/>
            <person name="Ouyang X."/>
            <person name="Agostino P.D."/>
            <person name="Wahlsten M."/>
            <person name="Jokela J."/>
            <person name="Permi P."/>
            <person name="Haapaniemi E."/>
            <person name="Koistinen H."/>
        </authorList>
    </citation>
    <scope>NUCLEOTIDE SEQUENCE [LARGE SCALE GENOMIC DNA]</scope>
    <source>
        <strain evidence="2 3">NIES-515</strain>
    </source>
</reference>
<dbReference type="InterPro" id="IPR037523">
    <property type="entry name" value="VOC_core"/>
</dbReference>
<dbReference type="PANTHER" id="PTHR36113">
    <property type="entry name" value="LYASE, PUTATIVE-RELATED-RELATED"/>
    <property type="match status" value="1"/>
</dbReference>
<name>A0ABT3AZJ3_9CYAN</name>
<dbReference type="InterPro" id="IPR029068">
    <property type="entry name" value="Glyas_Bleomycin-R_OHBP_Dase"/>
</dbReference>
<comment type="caution">
    <text evidence="2">The sequence shown here is derived from an EMBL/GenBank/DDBJ whole genome shotgun (WGS) entry which is preliminary data.</text>
</comment>
<dbReference type="Pfam" id="PF00903">
    <property type="entry name" value="Glyoxalase"/>
    <property type="match status" value="1"/>
</dbReference>
<evidence type="ECO:0000313" key="2">
    <source>
        <dbReference type="EMBL" id="MCV3214533.1"/>
    </source>
</evidence>
<organism evidence="2 3">
    <name type="scientific">Plectonema radiosum NIES-515</name>
    <dbReference type="NCBI Taxonomy" id="2986073"/>
    <lineage>
        <taxon>Bacteria</taxon>
        <taxon>Bacillati</taxon>
        <taxon>Cyanobacteriota</taxon>
        <taxon>Cyanophyceae</taxon>
        <taxon>Oscillatoriophycideae</taxon>
        <taxon>Oscillatoriales</taxon>
        <taxon>Microcoleaceae</taxon>
        <taxon>Plectonema</taxon>
    </lineage>
</organism>
<gene>
    <name evidence="2" type="ORF">OGM63_13590</name>
</gene>
<dbReference type="InterPro" id="IPR051332">
    <property type="entry name" value="Fosfomycin_Res_Enzymes"/>
</dbReference>
<dbReference type="RefSeq" id="WP_263746115.1">
    <property type="nucleotide sequence ID" value="NZ_JAOWRF010000198.1"/>
</dbReference>
<evidence type="ECO:0000313" key="3">
    <source>
        <dbReference type="Proteomes" id="UP001526143"/>
    </source>
</evidence>
<protein>
    <submittedName>
        <fullName evidence="2">VOC family protein</fullName>
    </submittedName>
</protein>
<dbReference type="Proteomes" id="UP001526143">
    <property type="component" value="Unassembled WGS sequence"/>
</dbReference>
<proteinExistence type="predicted"/>
<accession>A0ABT3AZJ3</accession>
<dbReference type="Gene3D" id="3.10.180.10">
    <property type="entry name" value="2,3-Dihydroxybiphenyl 1,2-Dioxygenase, domain 1"/>
    <property type="match status" value="1"/>
</dbReference>
<feature type="domain" description="VOC" evidence="1">
    <location>
        <begin position="5"/>
        <end position="124"/>
    </location>
</feature>
<sequence length="133" mass="15668">MNFTRFEHINLACKDIDATKKFYQSIFPDWYVRVEGVFEGNRWMHFGNNQFYLSLNDRPELKHVHTAYENIGINHVGLTIKDGEAMKKLLDSEGIEYYVMTAPETKHRIYLNDPDGNEIELVEYNLEYAQSVI</sequence>
<dbReference type="PROSITE" id="PS51819">
    <property type="entry name" value="VOC"/>
    <property type="match status" value="1"/>
</dbReference>
<dbReference type="InterPro" id="IPR004360">
    <property type="entry name" value="Glyas_Fos-R_dOase_dom"/>
</dbReference>
<dbReference type="SUPFAM" id="SSF54593">
    <property type="entry name" value="Glyoxalase/Bleomycin resistance protein/Dihydroxybiphenyl dioxygenase"/>
    <property type="match status" value="1"/>
</dbReference>
<evidence type="ECO:0000259" key="1">
    <source>
        <dbReference type="PROSITE" id="PS51819"/>
    </source>
</evidence>
<dbReference type="EMBL" id="JAOWRF010000198">
    <property type="protein sequence ID" value="MCV3214533.1"/>
    <property type="molecule type" value="Genomic_DNA"/>
</dbReference>
<dbReference type="PANTHER" id="PTHR36113:SF3">
    <property type="entry name" value="SLL5075 PROTEIN"/>
    <property type="match status" value="1"/>
</dbReference>
<keyword evidence="3" id="KW-1185">Reference proteome</keyword>